<dbReference type="PANTHER" id="PTHR31627:SF42">
    <property type="entry name" value="G_PROTEIN_RECEP_F1_2 DOMAIN-CONTAINING PROTEIN-RELATED"/>
    <property type="match status" value="1"/>
</dbReference>
<dbReference type="Proteomes" id="UP000005239">
    <property type="component" value="Unassembled WGS sequence"/>
</dbReference>
<dbReference type="GO" id="GO:0007606">
    <property type="term" value="P:sensory perception of chemical stimulus"/>
    <property type="evidence" value="ECO:0007669"/>
    <property type="project" value="UniProtKB-UniRule"/>
</dbReference>
<feature type="transmembrane region" description="Helical" evidence="6">
    <location>
        <begin position="142"/>
        <end position="163"/>
    </location>
</feature>
<feature type="transmembrane region" description="Helical" evidence="6">
    <location>
        <begin position="37"/>
        <end position="59"/>
    </location>
</feature>
<evidence type="ECO:0000256" key="5">
    <source>
        <dbReference type="ARBA" id="ARBA00023136"/>
    </source>
</evidence>
<dbReference type="Pfam" id="PF02118">
    <property type="entry name" value="Srg"/>
    <property type="match status" value="1"/>
</dbReference>
<feature type="transmembrane region" description="Helical" evidence="6">
    <location>
        <begin position="65"/>
        <end position="81"/>
    </location>
</feature>
<dbReference type="AlphaFoldDB" id="A0A2A6D275"/>
<reference evidence="8" key="1">
    <citation type="journal article" date="2008" name="Nat. Genet.">
        <title>The Pristionchus pacificus genome provides a unique perspective on nematode lifestyle and parasitism.</title>
        <authorList>
            <person name="Dieterich C."/>
            <person name="Clifton S.W."/>
            <person name="Schuster L.N."/>
            <person name="Chinwalla A."/>
            <person name="Delehaunty K."/>
            <person name="Dinkelacker I."/>
            <person name="Fulton L."/>
            <person name="Fulton R."/>
            <person name="Godfrey J."/>
            <person name="Minx P."/>
            <person name="Mitreva M."/>
            <person name="Roeseler W."/>
            <person name="Tian H."/>
            <person name="Witte H."/>
            <person name="Yang S.P."/>
            <person name="Wilson R.K."/>
            <person name="Sommer R.J."/>
        </authorList>
    </citation>
    <scope>NUCLEOTIDE SEQUENCE [LARGE SCALE GENOMIC DNA]</scope>
    <source>
        <strain evidence="8">PS312</strain>
    </source>
</reference>
<accession>A0A2A6D275</accession>
<sequence length="215" mass="24987">MWSWQLLAYAVYVPFFGCLWIVEMSFVFIYRKDFSSSYYIFFNLCGILSLINELVINFATRLPLFPEYLAFVMVGCHRYFMRKSNIVHYYNINAGRHVFEFYGKLSFGHFFGGAHETVNILISINRTTAIIIPRIHSKIWKYGIPFSFAIAALIGAAGSWHLFDSTAFFYEFSYYGEVYFLMRPDCSSHPEVHLVLNVLGFFNRLQQSSRGPSGP</sequence>
<comment type="similarity">
    <text evidence="2 6">Belongs to the nematode receptor-like protein srg family.</text>
</comment>
<dbReference type="EnsemblMetazoa" id="PPA42477.1">
    <property type="protein sequence ID" value="PPA42477.1"/>
    <property type="gene ID" value="WBGene00280846"/>
</dbReference>
<keyword evidence="3 6" id="KW-0812">Transmembrane</keyword>
<organism evidence="7 8">
    <name type="scientific">Pristionchus pacificus</name>
    <name type="common">Parasitic nematode worm</name>
    <dbReference type="NCBI Taxonomy" id="54126"/>
    <lineage>
        <taxon>Eukaryota</taxon>
        <taxon>Metazoa</taxon>
        <taxon>Ecdysozoa</taxon>
        <taxon>Nematoda</taxon>
        <taxon>Chromadorea</taxon>
        <taxon>Rhabditida</taxon>
        <taxon>Rhabditina</taxon>
        <taxon>Diplogasteromorpha</taxon>
        <taxon>Diplogasteroidea</taxon>
        <taxon>Neodiplogasteridae</taxon>
        <taxon>Pristionchus</taxon>
    </lineage>
</organism>
<dbReference type="PANTHER" id="PTHR31627">
    <property type="entry name" value="SERPENTINE RECEPTOR CLASS GAMMA-RELATED"/>
    <property type="match status" value="1"/>
</dbReference>
<keyword evidence="8" id="KW-1185">Reference proteome</keyword>
<accession>A0A8R1YYF2</accession>
<evidence type="ECO:0000256" key="3">
    <source>
        <dbReference type="ARBA" id="ARBA00022692"/>
    </source>
</evidence>
<name>A0A2A6D275_PRIPA</name>
<dbReference type="InterPro" id="IPR051119">
    <property type="entry name" value="Nematode_SR-like"/>
</dbReference>
<gene>
    <name evidence="7" type="primary">WBGene00280846</name>
</gene>
<dbReference type="GO" id="GO:0016020">
    <property type="term" value="C:membrane"/>
    <property type="evidence" value="ECO:0007669"/>
    <property type="project" value="UniProtKB-SubCell"/>
</dbReference>
<evidence type="ECO:0000256" key="1">
    <source>
        <dbReference type="ARBA" id="ARBA00004141"/>
    </source>
</evidence>
<keyword evidence="5 6" id="KW-0472">Membrane</keyword>
<proteinExistence type="inferred from homology"/>
<evidence type="ECO:0000256" key="6">
    <source>
        <dbReference type="RuleBase" id="RU280813"/>
    </source>
</evidence>
<reference evidence="7" key="2">
    <citation type="submission" date="2022-06" db="UniProtKB">
        <authorList>
            <consortium name="EnsemblMetazoa"/>
        </authorList>
    </citation>
    <scope>IDENTIFICATION</scope>
    <source>
        <strain evidence="7">PS312</strain>
    </source>
</reference>
<evidence type="ECO:0000256" key="4">
    <source>
        <dbReference type="ARBA" id="ARBA00022989"/>
    </source>
</evidence>
<dbReference type="InterPro" id="IPR000609">
    <property type="entry name" value="7TM_GPCR_serpentine_rcpt_Srg"/>
</dbReference>
<feature type="transmembrane region" description="Helical" evidence="6">
    <location>
        <begin position="6"/>
        <end position="30"/>
    </location>
</feature>
<evidence type="ECO:0000256" key="2">
    <source>
        <dbReference type="ARBA" id="ARBA00005692"/>
    </source>
</evidence>
<protein>
    <recommendedName>
        <fullName evidence="6">Serpentine receptor class gamma</fullName>
    </recommendedName>
</protein>
<evidence type="ECO:0000313" key="8">
    <source>
        <dbReference type="Proteomes" id="UP000005239"/>
    </source>
</evidence>
<keyword evidence="4 6" id="KW-1133">Transmembrane helix</keyword>
<comment type="subcellular location">
    <subcellularLocation>
        <location evidence="1">Membrane</location>
        <topology evidence="1">Multi-pass membrane protein</topology>
    </subcellularLocation>
</comment>
<evidence type="ECO:0000313" key="7">
    <source>
        <dbReference type="EnsemblMetazoa" id="PPA42477.1"/>
    </source>
</evidence>
<comment type="caution">
    <text evidence="6">Lacks conserved residue(s) required for the propagation of feature annotation.</text>
</comment>
<dbReference type="GO" id="GO:0004888">
    <property type="term" value="F:transmembrane signaling receptor activity"/>
    <property type="evidence" value="ECO:0007669"/>
    <property type="project" value="InterPro"/>
</dbReference>